<comment type="caution">
    <text evidence="1">The sequence shown here is derived from an EMBL/GenBank/DDBJ whole genome shotgun (WGS) entry which is preliminary data.</text>
</comment>
<gene>
    <name evidence="1" type="ORF">Ciccas_000225</name>
</gene>
<organism evidence="1 2">
    <name type="scientific">Cichlidogyrus casuarinus</name>
    <dbReference type="NCBI Taxonomy" id="1844966"/>
    <lineage>
        <taxon>Eukaryota</taxon>
        <taxon>Metazoa</taxon>
        <taxon>Spiralia</taxon>
        <taxon>Lophotrochozoa</taxon>
        <taxon>Platyhelminthes</taxon>
        <taxon>Monogenea</taxon>
        <taxon>Monopisthocotylea</taxon>
        <taxon>Dactylogyridea</taxon>
        <taxon>Ancyrocephalidae</taxon>
        <taxon>Cichlidogyrus</taxon>
    </lineage>
</organism>
<protein>
    <submittedName>
        <fullName evidence="1">Uncharacterized protein</fullName>
    </submittedName>
</protein>
<sequence>MGPPKLVQSGAYILVYQLRSLIPGCASGARSHLSSKYFAHKEPVPVAINPRVESPKRVARTERPHRASPETNLERRPRPICVHHMDNVYPPPSFIGRTQRVPSPEVATSLNDLLSSSSHNAHTFIPTKLRQPTVIYTKPSGLYSNGDIPVQYASGDVGRVRLEPSNVDTHMDRRFRAPPREHEF</sequence>
<accession>A0ABD2QNJ8</accession>
<dbReference type="EMBL" id="JBJKFK010000011">
    <property type="protein sequence ID" value="KAL3321104.1"/>
    <property type="molecule type" value="Genomic_DNA"/>
</dbReference>
<evidence type="ECO:0000313" key="2">
    <source>
        <dbReference type="Proteomes" id="UP001626550"/>
    </source>
</evidence>
<dbReference type="Proteomes" id="UP001626550">
    <property type="component" value="Unassembled WGS sequence"/>
</dbReference>
<dbReference type="AlphaFoldDB" id="A0ABD2QNJ8"/>
<name>A0ABD2QNJ8_9PLAT</name>
<evidence type="ECO:0000313" key="1">
    <source>
        <dbReference type="EMBL" id="KAL3321104.1"/>
    </source>
</evidence>
<keyword evidence="2" id="KW-1185">Reference proteome</keyword>
<reference evidence="1 2" key="1">
    <citation type="submission" date="2024-11" db="EMBL/GenBank/DDBJ databases">
        <title>Adaptive evolution of stress response genes in parasites aligns with host niche diversity.</title>
        <authorList>
            <person name="Hahn C."/>
            <person name="Resl P."/>
        </authorList>
    </citation>
    <scope>NUCLEOTIDE SEQUENCE [LARGE SCALE GENOMIC DNA]</scope>
    <source>
        <strain evidence="1">EGGRZ-B1_66</strain>
        <tissue evidence="1">Body</tissue>
    </source>
</reference>
<proteinExistence type="predicted"/>